<feature type="transmembrane region" description="Helical" evidence="1">
    <location>
        <begin position="22"/>
        <end position="41"/>
    </location>
</feature>
<keyword evidence="3" id="KW-1185">Reference proteome</keyword>
<name>A0A2J6RW75_HYAVF</name>
<keyword evidence="1" id="KW-0472">Membrane</keyword>
<gene>
    <name evidence="2" type="ORF">L207DRAFT_319465</name>
</gene>
<sequence length="191" mass="21984">MLAALRICFLCCYDTKLLGGSFIYTCCSAWGGWPTGLMFCIPQTYRACCLIRTWNSVLDLILFVPIYLHLSIYGAQSKWLAGWVWLGQVGWAAGLGWVGRISQDLFCFVSLLVRALRCIVYVRVTVRNRAYHDGNGCICIYGCDCLGARRRHRDEKMREEDTMNRMNAPRMRGSTQFCFHLHTHTQLFLIF</sequence>
<keyword evidence="1" id="KW-1133">Transmembrane helix</keyword>
<evidence type="ECO:0000256" key="1">
    <source>
        <dbReference type="SAM" id="Phobius"/>
    </source>
</evidence>
<accession>A0A2J6RW75</accession>
<evidence type="ECO:0000313" key="2">
    <source>
        <dbReference type="EMBL" id="PMD42766.1"/>
    </source>
</evidence>
<protein>
    <submittedName>
        <fullName evidence="2">Uncharacterized protein</fullName>
    </submittedName>
</protein>
<dbReference type="EMBL" id="KZ613943">
    <property type="protein sequence ID" value="PMD42766.1"/>
    <property type="molecule type" value="Genomic_DNA"/>
</dbReference>
<reference evidence="2 3" key="1">
    <citation type="submission" date="2016-04" db="EMBL/GenBank/DDBJ databases">
        <title>A degradative enzymes factory behind the ericoid mycorrhizal symbiosis.</title>
        <authorList>
            <consortium name="DOE Joint Genome Institute"/>
            <person name="Martino E."/>
            <person name="Morin E."/>
            <person name="Grelet G."/>
            <person name="Kuo A."/>
            <person name="Kohler A."/>
            <person name="Daghino S."/>
            <person name="Barry K."/>
            <person name="Choi C."/>
            <person name="Cichocki N."/>
            <person name="Clum A."/>
            <person name="Copeland A."/>
            <person name="Hainaut M."/>
            <person name="Haridas S."/>
            <person name="Labutti K."/>
            <person name="Lindquist E."/>
            <person name="Lipzen A."/>
            <person name="Khouja H.-R."/>
            <person name="Murat C."/>
            <person name="Ohm R."/>
            <person name="Olson A."/>
            <person name="Spatafora J."/>
            <person name="Veneault-Fourrey C."/>
            <person name="Henrissat B."/>
            <person name="Grigoriev I."/>
            <person name="Martin F."/>
            <person name="Perotto S."/>
        </authorList>
    </citation>
    <scope>NUCLEOTIDE SEQUENCE [LARGE SCALE GENOMIC DNA]</scope>
    <source>
        <strain evidence="2 3">F</strain>
    </source>
</reference>
<feature type="transmembrane region" description="Helical" evidence="1">
    <location>
        <begin position="53"/>
        <end position="73"/>
    </location>
</feature>
<dbReference type="Proteomes" id="UP000235786">
    <property type="component" value="Unassembled WGS sequence"/>
</dbReference>
<evidence type="ECO:0000313" key="3">
    <source>
        <dbReference type="Proteomes" id="UP000235786"/>
    </source>
</evidence>
<proteinExistence type="predicted"/>
<dbReference type="AlphaFoldDB" id="A0A2J6RW75"/>
<keyword evidence="1" id="KW-0812">Transmembrane</keyword>
<organism evidence="2 3">
    <name type="scientific">Hyaloscypha variabilis (strain UAMH 11265 / GT02V1 / F)</name>
    <name type="common">Meliniomyces variabilis</name>
    <dbReference type="NCBI Taxonomy" id="1149755"/>
    <lineage>
        <taxon>Eukaryota</taxon>
        <taxon>Fungi</taxon>
        <taxon>Dikarya</taxon>
        <taxon>Ascomycota</taxon>
        <taxon>Pezizomycotina</taxon>
        <taxon>Leotiomycetes</taxon>
        <taxon>Helotiales</taxon>
        <taxon>Hyaloscyphaceae</taxon>
        <taxon>Hyaloscypha</taxon>
        <taxon>Hyaloscypha variabilis</taxon>
    </lineage>
</organism>